<dbReference type="Proteomes" id="UP000279336">
    <property type="component" value="Unassembled WGS sequence"/>
</dbReference>
<dbReference type="AlphaFoldDB" id="A0A8B3FJP2"/>
<reference evidence="1 2" key="1">
    <citation type="submission" date="2018-10" db="EMBL/GenBank/DDBJ databases">
        <title>Propionibacterium australiense Genome Sequencing and Assembly.</title>
        <authorList>
            <person name="Bernier A.-M."/>
            <person name="Bernard K."/>
        </authorList>
    </citation>
    <scope>NUCLEOTIDE SEQUENCE [LARGE SCALE GENOMIC DNA]</scope>
    <source>
        <strain evidence="1 2">NML98A078</strain>
    </source>
</reference>
<accession>A0A8B3FJP2</accession>
<gene>
    <name evidence="1" type="ORF">D7U36_06615</name>
</gene>
<sequence>MHTDFPCAGPLELVDGETLESTSHIEGSNPDVDVQGAAEVEEHAHAFAANIHHNVHELRLGQGLRDLEWVVQRIDGWDVVVASLGGLQ</sequence>
<evidence type="ECO:0000313" key="2">
    <source>
        <dbReference type="Proteomes" id="UP000279336"/>
    </source>
</evidence>
<dbReference type="EMBL" id="RCIW01000008">
    <property type="protein sequence ID" value="RLP10229.1"/>
    <property type="molecule type" value="Genomic_DNA"/>
</dbReference>
<protein>
    <submittedName>
        <fullName evidence="1">Uncharacterized protein</fullName>
    </submittedName>
</protein>
<name>A0A8B3FJP2_9ACTN</name>
<evidence type="ECO:0000313" key="1">
    <source>
        <dbReference type="EMBL" id="RLP10229.1"/>
    </source>
</evidence>
<comment type="caution">
    <text evidence="1">The sequence shown here is derived from an EMBL/GenBank/DDBJ whole genome shotgun (WGS) entry which is preliminary data.</text>
</comment>
<organism evidence="1 2">
    <name type="scientific">Propionibacterium australiense</name>
    <dbReference type="NCBI Taxonomy" id="119981"/>
    <lineage>
        <taxon>Bacteria</taxon>
        <taxon>Bacillati</taxon>
        <taxon>Actinomycetota</taxon>
        <taxon>Actinomycetes</taxon>
        <taxon>Propionibacteriales</taxon>
        <taxon>Propionibacteriaceae</taxon>
        <taxon>Propionibacterium</taxon>
    </lineage>
</organism>
<proteinExistence type="predicted"/>